<organism evidence="3 4">
    <name type="scientific">Candidatus Gottesmanbacteria bacterium RBG_13_37_7</name>
    <dbReference type="NCBI Taxonomy" id="1798369"/>
    <lineage>
        <taxon>Bacteria</taxon>
        <taxon>Candidatus Gottesmaniibacteriota</taxon>
    </lineage>
</organism>
<gene>
    <name evidence="3" type="ORF">A2Y99_03345</name>
</gene>
<evidence type="ECO:0000313" key="4">
    <source>
        <dbReference type="Proteomes" id="UP000178230"/>
    </source>
</evidence>
<keyword evidence="1" id="KW-0472">Membrane</keyword>
<sequence>MRTVGEILKKARVEKGLTLEEVEKELKIRKKFLSALEENSWNKLPSLPYIKGFLKNYSSLLDLKPEEILAVFRRQFRLQEKDGLLPDGMTNPLNQPYFRFTPSVFTGLVIILFVIIFFGYLFQQYQSYTNPPILTIYSPQEGETINSDKLLLTGKTDSDAVLSIDNQKIALSENGQFSFNLTLTPGINTIIIESTSKFGKKKNITRTVQAVF</sequence>
<dbReference type="EMBL" id="MFIY01000018">
    <property type="protein sequence ID" value="OGG00222.1"/>
    <property type="molecule type" value="Genomic_DNA"/>
</dbReference>
<evidence type="ECO:0000256" key="1">
    <source>
        <dbReference type="SAM" id="Phobius"/>
    </source>
</evidence>
<feature type="transmembrane region" description="Helical" evidence="1">
    <location>
        <begin position="104"/>
        <end position="122"/>
    </location>
</feature>
<proteinExistence type="predicted"/>
<dbReference type="SUPFAM" id="SSF47413">
    <property type="entry name" value="lambda repressor-like DNA-binding domains"/>
    <property type="match status" value="1"/>
</dbReference>
<keyword evidence="1" id="KW-0812">Transmembrane</keyword>
<comment type="caution">
    <text evidence="3">The sequence shown here is derived from an EMBL/GenBank/DDBJ whole genome shotgun (WGS) entry which is preliminary data.</text>
</comment>
<dbReference type="PANTHER" id="PTHR34475">
    <property type="match status" value="1"/>
</dbReference>
<dbReference type="InterPro" id="IPR001387">
    <property type="entry name" value="Cro/C1-type_HTH"/>
</dbReference>
<keyword evidence="1" id="KW-1133">Transmembrane helix</keyword>
<dbReference type="Gene3D" id="1.10.260.40">
    <property type="entry name" value="lambda repressor-like DNA-binding domains"/>
    <property type="match status" value="1"/>
</dbReference>
<dbReference type="GO" id="GO:0003677">
    <property type="term" value="F:DNA binding"/>
    <property type="evidence" value="ECO:0007669"/>
    <property type="project" value="InterPro"/>
</dbReference>
<evidence type="ECO:0000259" key="2">
    <source>
        <dbReference type="PROSITE" id="PS50943"/>
    </source>
</evidence>
<dbReference type="Pfam" id="PF13413">
    <property type="entry name" value="HTH_25"/>
    <property type="match status" value="1"/>
</dbReference>
<dbReference type="PROSITE" id="PS50943">
    <property type="entry name" value="HTH_CROC1"/>
    <property type="match status" value="1"/>
</dbReference>
<dbReference type="InterPro" id="IPR050400">
    <property type="entry name" value="Bact_Cytoskel_RodZ"/>
</dbReference>
<evidence type="ECO:0000313" key="3">
    <source>
        <dbReference type="EMBL" id="OGG00222.1"/>
    </source>
</evidence>
<dbReference type="InterPro" id="IPR010982">
    <property type="entry name" value="Lambda_DNA-bd_dom_sf"/>
</dbReference>
<accession>A0A1F5YK28</accession>
<name>A0A1F5YK28_9BACT</name>
<dbReference type="Proteomes" id="UP000178230">
    <property type="component" value="Unassembled WGS sequence"/>
</dbReference>
<dbReference type="Pfam" id="PF09136">
    <property type="entry name" value="Glucodextran_B"/>
    <property type="match status" value="1"/>
</dbReference>
<dbReference type="SMART" id="SM00530">
    <property type="entry name" value="HTH_XRE"/>
    <property type="match status" value="1"/>
</dbReference>
<protein>
    <recommendedName>
        <fullName evidence="2">HTH cro/C1-type domain-containing protein</fullName>
    </recommendedName>
</protein>
<dbReference type="CDD" id="cd00093">
    <property type="entry name" value="HTH_XRE"/>
    <property type="match status" value="1"/>
</dbReference>
<dbReference type="InterPro" id="IPR013783">
    <property type="entry name" value="Ig-like_fold"/>
</dbReference>
<feature type="domain" description="HTH cro/C1-type" evidence="2">
    <location>
        <begin position="8"/>
        <end position="37"/>
    </location>
</feature>
<dbReference type="AlphaFoldDB" id="A0A1F5YK28"/>
<dbReference type="Gene3D" id="2.60.40.10">
    <property type="entry name" value="Immunoglobulins"/>
    <property type="match status" value="1"/>
</dbReference>
<reference evidence="3 4" key="1">
    <citation type="journal article" date="2016" name="Nat. Commun.">
        <title>Thousands of microbial genomes shed light on interconnected biogeochemical processes in an aquifer system.</title>
        <authorList>
            <person name="Anantharaman K."/>
            <person name="Brown C.T."/>
            <person name="Hug L.A."/>
            <person name="Sharon I."/>
            <person name="Castelle C.J."/>
            <person name="Probst A.J."/>
            <person name="Thomas B.C."/>
            <person name="Singh A."/>
            <person name="Wilkins M.J."/>
            <person name="Karaoz U."/>
            <person name="Brodie E.L."/>
            <person name="Williams K.H."/>
            <person name="Hubbard S.S."/>
            <person name="Banfield J.F."/>
        </authorList>
    </citation>
    <scope>NUCLEOTIDE SEQUENCE [LARGE SCALE GENOMIC DNA]</scope>
</reference>
<dbReference type="PANTHER" id="PTHR34475:SF1">
    <property type="entry name" value="CYTOSKELETON PROTEIN RODZ"/>
    <property type="match status" value="1"/>
</dbReference>